<dbReference type="Proteomes" id="UP000488506">
    <property type="component" value="Unassembled WGS sequence"/>
</dbReference>
<keyword evidence="2" id="KW-0378">Hydrolase</keyword>
<dbReference type="CDD" id="cd10917">
    <property type="entry name" value="CE4_NodB_like_6s_7s"/>
    <property type="match status" value="1"/>
</dbReference>
<keyword evidence="2" id="KW-0326">Glycosidase</keyword>
<evidence type="ECO:0000313" key="2">
    <source>
        <dbReference type="EMBL" id="KAF0134944.1"/>
    </source>
</evidence>
<comment type="caution">
    <text evidence="2">The sequence shown here is derived from an EMBL/GenBank/DDBJ whole genome shotgun (WGS) entry which is preliminary data.</text>
</comment>
<dbReference type="GO" id="GO:0016810">
    <property type="term" value="F:hydrolase activity, acting on carbon-nitrogen (but not peptide) bonds"/>
    <property type="evidence" value="ECO:0007669"/>
    <property type="project" value="InterPro"/>
</dbReference>
<dbReference type="GO" id="GO:0045493">
    <property type="term" value="P:xylan catabolic process"/>
    <property type="evidence" value="ECO:0007669"/>
    <property type="project" value="UniProtKB-KW"/>
</dbReference>
<dbReference type="Pfam" id="PF01522">
    <property type="entry name" value="Polysacc_deac_1"/>
    <property type="match status" value="1"/>
</dbReference>
<protein>
    <submittedName>
        <fullName evidence="2">Xylanase/chitin deacetylase</fullName>
    </submittedName>
</protein>
<dbReference type="AlphaFoldDB" id="A0A833L216"/>
<evidence type="ECO:0000313" key="3">
    <source>
        <dbReference type="Proteomes" id="UP000488506"/>
    </source>
</evidence>
<accession>A0A833L216</accession>
<sequence>MLKLIMRLKVFTFLLIFISFAFGQTYCRGIYRNKIALTFDDGPNPLFTEFVLDILRENNIKATFFLVGKKVKENPELLLEIANEGHEIGNHTYYHSRTSWINNNKLLDEIDLTSEIILREADKQIKLFRPPHGVINSEKRAVVEKAGYHIVMWSVNADDFSHAFYGMRNSQSISRRVLSRITGGDIVLMHDSSAQTIVALPIIIKELKRRGFSFATVSEITGLF</sequence>
<dbReference type="InterPro" id="IPR011330">
    <property type="entry name" value="Glyco_hydro/deAcase_b/a-brl"/>
</dbReference>
<dbReference type="InterPro" id="IPR050248">
    <property type="entry name" value="Polysacc_deacetylase_ArnD"/>
</dbReference>
<keyword evidence="2" id="KW-0858">Xylan degradation</keyword>
<dbReference type="SUPFAM" id="SSF88713">
    <property type="entry name" value="Glycoside hydrolase/deacetylase"/>
    <property type="match status" value="1"/>
</dbReference>
<dbReference type="PROSITE" id="PS51677">
    <property type="entry name" value="NODB"/>
    <property type="match status" value="1"/>
</dbReference>
<dbReference type="Gene3D" id="3.20.20.370">
    <property type="entry name" value="Glycoside hydrolase/deacetylase"/>
    <property type="match status" value="1"/>
</dbReference>
<dbReference type="EMBL" id="WPAF01000003">
    <property type="protein sequence ID" value="KAF0134944.1"/>
    <property type="molecule type" value="Genomic_DNA"/>
</dbReference>
<keyword evidence="2" id="KW-0119">Carbohydrate metabolism</keyword>
<gene>
    <name evidence="2" type="ORF">FD145_325</name>
</gene>
<organism evidence="2 3">
    <name type="scientific">Candidatus Saganbacteria bacterium</name>
    <dbReference type="NCBI Taxonomy" id="2575572"/>
    <lineage>
        <taxon>Bacteria</taxon>
        <taxon>Bacillati</taxon>
        <taxon>Saganbacteria</taxon>
    </lineage>
</organism>
<name>A0A833L216_UNCSA</name>
<dbReference type="GO" id="GO:0016798">
    <property type="term" value="F:hydrolase activity, acting on glycosyl bonds"/>
    <property type="evidence" value="ECO:0007669"/>
    <property type="project" value="UniProtKB-KW"/>
</dbReference>
<keyword evidence="2" id="KW-0624">Polysaccharide degradation</keyword>
<dbReference type="PANTHER" id="PTHR10587">
    <property type="entry name" value="GLYCOSYL TRANSFERASE-RELATED"/>
    <property type="match status" value="1"/>
</dbReference>
<dbReference type="InterPro" id="IPR002509">
    <property type="entry name" value="NODB_dom"/>
</dbReference>
<evidence type="ECO:0000259" key="1">
    <source>
        <dbReference type="PROSITE" id="PS51677"/>
    </source>
</evidence>
<feature type="domain" description="NodB homology" evidence="1">
    <location>
        <begin position="33"/>
        <end position="215"/>
    </location>
</feature>
<proteinExistence type="predicted"/>
<reference evidence="2 3" key="1">
    <citation type="submission" date="2019-12" db="EMBL/GenBank/DDBJ databases">
        <authorList>
            <person name="Wolfe R."/>
            <person name="Danczak R."/>
            <person name="Wilkins M."/>
        </authorList>
    </citation>
    <scope>NUCLEOTIDE SEQUENCE [LARGE SCALE GENOMIC DNA]</scope>
    <source>
        <strain evidence="2">X2_MaxBin.013</strain>
    </source>
</reference>